<gene>
    <name evidence="1" type="ORF">TSAR_005372</name>
</gene>
<evidence type="ECO:0000313" key="2">
    <source>
        <dbReference type="Proteomes" id="UP000215335"/>
    </source>
</evidence>
<evidence type="ECO:0000313" key="1">
    <source>
        <dbReference type="EMBL" id="OXU19024.1"/>
    </source>
</evidence>
<organism evidence="1 2">
    <name type="scientific">Trichomalopsis sarcophagae</name>
    <dbReference type="NCBI Taxonomy" id="543379"/>
    <lineage>
        <taxon>Eukaryota</taxon>
        <taxon>Metazoa</taxon>
        <taxon>Ecdysozoa</taxon>
        <taxon>Arthropoda</taxon>
        <taxon>Hexapoda</taxon>
        <taxon>Insecta</taxon>
        <taxon>Pterygota</taxon>
        <taxon>Neoptera</taxon>
        <taxon>Endopterygota</taxon>
        <taxon>Hymenoptera</taxon>
        <taxon>Apocrita</taxon>
        <taxon>Proctotrupomorpha</taxon>
        <taxon>Chalcidoidea</taxon>
        <taxon>Pteromalidae</taxon>
        <taxon>Pteromalinae</taxon>
        <taxon>Trichomalopsis</taxon>
    </lineage>
</organism>
<dbReference type="AlphaFoldDB" id="A0A232EKY4"/>
<proteinExistence type="predicted"/>
<dbReference type="Proteomes" id="UP000215335">
    <property type="component" value="Unassembled WGS sequence"/>
</dbReference>
<reference evidence="1 2" key="1">
    <citation type="journal article" date="2017" name="Curr. Biol.">
        <title>The Evolution of Venom by Co-option of Single-Copy Genes.</title>
        <authorList>
            <person name="Martinson E.O."/>
            <person name="Mrinalini"/>
            <person name="Kelkar Y.D."/>
            <person name="Chang C.H."/>
            <person name="Werren J.H."/>
        </authorList>
    </citation>
    <scope>NUCLEOTIDE SEQUENCE [LARGE SCALE GENOMIC DNA]</scope>
    <source>
        <strain evidence="1 2">Alberta</strain>
        <tissue evidence="1">Whole body</tissue>
    </source>
</reference>
<sequence length="77" mass="8964">MPTTKQLNLNSVCCANSFRRIKTQNPRHSEGYPKLISEEDEVNKLLCQLQSNELYNHIMLFVTSIRLLSLERVELTN</sequence>
<feature type="non-terminal residue" evidence="1">
    <location>
        <position position="77"/>
    </location>
</feature>
<dbReference type="EMBL" id="NNAY01003672">
    <property type="protein sequence ID" value="OXU19024.1"/>
    <property type="molecule type" value="Genomic_DNA"/>
</dbReference>
<keyword evidence="2" id="KW-1185">Reference proteome</keyword>
<protein>
    <submittedName>
        <fullName evidence="1">Uncharacterized protein</fullName>
    </submittedName>
</protein>
<name>A0A232EKY4_9HYME</name>
<comment type="caution">
    <text evidence="1">The sequence shown here is derived from an EMBL/GenBank/DDBJ whole genome shotgun (WGS) entry which is preliminary data.</text>
</comment>
<accession>A0A232EKY4</accession>